<dbReference type="InterPro" id="IPR005797">
    <property type="entry name" value="Cyt_b/b6_N"/>
</dbReference>
<keyword evidence="5 19" id="KW-0813">Transport</keyword>
<dbReference type="GO" id="GO:0016491">
    <property type="term" value="F:oxidoreductase activity"/>
    <property type="evidence" value="ECO:0007669"/>
    <property type="project" value="UniProtKB-UniRule"/>
</dbReference>
<dbReference type="Pfam" id="PF00033">
    <property type="entry name" value="Cytochrome_B"/>
    <property type="match status" value="1"/>
</dbReference>
<keyword evidence="10" id="KW-0999">Mitochondrion inner membrane</keyword>
<evidence type="ECO:0000256" key="9">
    <source>
        <dbReference type="ARBA" id="ARBA00022723"/>
    </source>
</evidence>
<feature type="transmembrane region" description="Helical" evidence="19">
    <location>
        <begin position="78"/>
        <end position="99"/>
    </location>
</feature>
<comment type="function">
    <text evidence="1 19">Component of the ubiquinol-cytochrome c reductase complex (complex III or cytochrome b-c1 complex) that is part of the mitochondrial respiratory chain. The b-c1 complex mediates electron transfer from ubiquinol to cytochrome c. Contributes to the generation of a proton gradient across the mitochondrial membrane that is then used for ATP synthesis.</text>
</comment>
<evidence type="ECO:0000256" key="2">
    <source>
        <dbReference type="ARBA" id="ARBA00004448"/>
    </source>
</evidence>
<evidence type="ECO:0000256" key="12">
    <source>
        <dbReference type="ARBA" id="ARBA00022989"/>
    </source>
</evidence>
<evidence type="ECO:0000256" key="4">
    <source>
        <dbReference type="ARBA" id="ARBA00013531"/>
    </source>
</evidence>
<comment type="cofactor">
    <cofactor evidence="18">
        <name>heme</name>
        <dbReference type="ChEBI" id="CHEBI:30413"/>
    </cofactor>
    <text evidence="18">Binds 2 heme groups non-covalently.</text>
</comment>
<feature type="domain" description="Cytochrome b/b6 C-terminal region profile" evidence="21">
    <location>
        <begin position="211"/>
        <end position="380"/>
    </location>
</feature>
<dbReference type="AlphaFoldDB" id="A0A6M9ATM7"/>
<evidence type="ECO:0000256" key="7">
    <source>
        <dbReference type="ARBA" id="ARBA00022660"/>
    </source>
</evidence>
<feature type="binding site" description="axial binding residue" evidence="18">
    <location>
        <position position="197"/>
    </location>
    <ligand>
        <name>heme b</name>
        <dbReference type="ChEBI" id="CHEBI:60344"/>
        <label>b566</label>
    </ligand>
    <ligandPart>
        <name>Fe</name>
        <dbReference type="ChEBI" id="CHEBI:18248"/>
    </ligandPart>
</feature>
<feature type="transmembrane region" description="Helical" evidence="19">
    <location>
        <begin position="324"/>
        <end position="341"/>
    </location>
</feature>
<feature type="binding site" description="axial binding residue" evidence="18">
    <location>
        <position position="183"/>
    </location>
    <ligand>
        <name>heme b</name>
        <dbReference type="ChEBI" id="CHEBI:60344"/>
        <label>b562</label>
    </ligand>
    <ligandPart>
        <name>Fe</name>
        <dbReference type="ChEBI" id="CHEBI:18248"/>
    </ligandPart>
</feature>
<dbReference type="InterPro" id="IPR030689">
    <property type="entry name" value="Cytochrome_b"/>
</dbReference>
<comment type="subcellular location">
    <subcellularLocation>
        <location evidence="2">Mitochondrion inner membrane</location>
        <topology evidence="2">Multi-pass membrane protein</topology>
    </subcellularLocation>
</comment>
<dbReference type="SUPFAM" id="SSF81648">
    <property type="entry name" value="a domain/subunit of cytochrome bc1 complex (Ubiquinol-cytochrome c reductase)"/>
    <property type="match status" value="1"/>
</dbReference>
<feature type="domain" description="Cytochrome b/b6 N-terminal region profile" evidence="20">
    <location>
        <begin position="2"/>
        <end position="210"/>
    </location>
</feature>
<comment type="similarity">
    <text evidence="19">Belongs to the cytochrome b family.</text>
</comment>
<evidence type="ECO:0000256" key="18">
    <source>
        <dbReference type="PIRSR" id="PIRSR038885-2"/>
    </source>
</evidence>
<dbReference type="SUPFAM" id="SSF81342">
    <property type="entry name" value="Transmembrane di-heme cytochromes"/>
    <property type="match status" value="1"/>
</dbReference>
<feature type="transmembrane region" description="Helical" evidence="19">
    <location>
        <begin position="231"/>
        <end position="251"/>
    </location>
</feature>
<evidence type="ECO:0000313" key="22">
    <source>
        <dbReference type="EMBL" id="QKK69322.1"/>
    </source>
</evidence>
<feature type="binding site" description="axial binding residue" evidence="18">
    <location>
        <position position="98"/>
    </location>
    <ligand>
        <name>heme b</name>
        <dbReference type="ChEBI" id="CHEBI:60344"/>
        <label>b566</label>
    </ligand>
    <ligandPart>
        <name>Fe</name>
        <dbReference type="ChEBI" id="CHEBI:18248"/>
    </ligandPart>
</feature>
<evidence type="ECO:0000256" key="19">
    <source>
        <dbReference type="RuleBase" id="RU362117"/>
    </source>
</evidence>
<feature type="transmembrane region" description="Helical" evidence="19">
    <location>
        <begin position="182"/>
        <end position="201"/>
    </location>
</feature>
<dbReference type="InterPro" id="IPR027387">
    <property type="entry name" value="Cytb/b6-like_sf"/>
</dbReference>
<evidence type="ECO:0000256" key="17">
    <source>
        <dbReference type="PIRSR" id="PIRSR038885-1"/>
    </source>
</evidence>
<feature type="transmembrane region" description="Helical" evidence="19">
    <location>
        <begin position="114"/>
        <end position="134"/>
    </location>
</feature>
<protein>
    <recommendedName>
        <fullName evidence="4 19">Cytochrome b</fullName>
    </recommendedName>
</protein>
<dbReference type="GO" id="GO:0045275">
    <property type="term" value="C:respiratory chain complex III"/>
    <property type="evidence" value="ECO:0007669"/>
    <property type="project" value="InterPro"/>
</dbReference>
<dbReference type="PROSITE" id="PS51002">
    <property type="entry name" value="CYTB_NTER"/>
    <property type="match status" value="1"/>
</dbReference>
<evidence type="ECO:0000256" key="10">
    <source>
        <dbReference type="ARBA" id="ARBA00022792"/>
    </source>
</evidence>
<feature type="transmembrane region" description="Helical" evidence="19">
    <location>
        <begin position="141"/>
        <end position="162"/>
    </location>
</feature>
<reference evidence="22" key="1">
    <citation type="submission" date="2018-10" db="EMBL/GenBank/DDBJ databases">
        <title>Mitochondrial genome of four interrelated genera and Comparative analysis in the family Vespidae (Hymenoptera: Vespidae).</title>
        <authorList>
            <person name="Zhang Q.-H."/>
            <person name="Li T.-J."/>
        </authorList>
    </citation>
    <scope>NUCLEOTIDE SEQUENCE</scope>
</reference>
<evidence type="ECO:0000256" key="13">
    <source>
        <dbReference type="ARBA" id="ARBA00023004"/>
    </source>
</evidence>
<dbReference type="PANTHER" id="PTHR19271">
    <property type="entry name" value="CYTOCHROME B"/>
    <property type="match status" value="1"/>
</dbReference>
<organism evidence="22">
    <name type="scientific">Rhynchium quinquecinctum</name>
    <dbReference type="NCBI Taxonomy" id="1508445"/>
    <lineage>
        <taxon>Eukaryota</taxon>
        <taxon>Metazoa</taxon>
        <taxon>Ecdysozoa</taxon>
        <taxon>Arthropoda</taxon>
        <taxon>Hexapoda</taxon>
        <taxon>Insecta</taxon>
        <taxon>Pterygota</taxon>
        <taxon>Neoptera</taxon>
        <taxon>Endopterygota</taxon>
        <taxon>Hymenoptera</taxon>
        <taxon>Apocrita</taxon>
        <taxon>Aculeata</taxon>
        <taxon>Vespoidea</taxon>
        <taxon>Vespidae</taxon>
        <taxon>Eumeninae</taxon>
        <taxon>Rhynchium</taxon>
    </lineage>
</organism>
<feature type="binding site" evidence="17">
    <location>
        <position position="202"/>
    </location>
    <ligand>
        <name>a ubiquinone</name>
        <dbReference type="ChEBI" id="CHEBI:16389"/>
    </ligand>
</feature>
<keyword evidence="9 18" id="KW-0479">Metal-binding</keyword>
<gene>
    <name evidence="22" type="primary">CYTB</name>
</gene>
<dbReference type="InterPro" id="IPR005798">
    <property type="entry name" value="Cyt_b/b6_C"/>
</dbReference>
<dbReference type="GO" id="GO:0008121">
    <property type="term" value="F:quinol-cytochrome-c reductase activity"/>
    <property type="evidence" value="ECO:0007669"/>
    <property type="project" value="InterPro"/>
</dbReference>
<keyword evidence="15 19" id="KW-0496">Mitochondrion</keyword>
<dbReference type="InterPro" id="IPR048260">
    <property type="entry name" value="Cytochrome_b_C_euk/bac"/>
</dbReference>
<evidence type="ECO:0000259" key="20">
    <source>
        <dbReference type="PROSITE" id="PS51002"/>
    </source>
</evidence>
<evidence type="ECO:0000256" key="3">
    <source>
        <dbReference type="ARBA" id="ARBA00011649"/>
    </source>
</evidence>
<dbReference type="PANTHER" id="PTHR19271:SF16">
    <property type="entry name" value="CYTOCHROME B"/>
    <property type="match status" value="1"/>
</dbReference>
<evidence type="ECO:0000256" key="14">
    <source>
        <dbReference type="ARBA" id="ARBA00023075"/>
    </source>
</evidence>
<dbReference type="GO" id="GO:0005743">
    <property type="term" value="C:mitochondrial inner membrane"/>
    <property type="evidence" value="ECO:0007669"/>
    <property type="project" value="UniProtKB-SubCell"/>
</dbReference>
<keyword evidence="11 19" id="KW-0249">Electron transport</keyword>
<keyword evidence="13 18" id="KW-0408">Iron</keyword>
<dbReference type="CDD" id="cd00284">
    <property type="entry name" value="Cytochrome_b_N"/>
    <property type="match status" value="1"/>
</dbReference>
<dbReference type="GO" id="GO:0006122">
    <property type="term" value="P:mitochondrial electron transport, ubiquinol to cytochrome c"/>
    <property type="evidence" value="ECO:0007669"/>
    <property type="project" value="TreeGrafter"/>
</dbReference>
<comment type="subunit">
    <text evidence="3">The main subunits of complex b-c1 are: cytochrome b, cytochrome c1 and the Rieske protein.</text>
</comment>
<dbReference type="Pfam" id="PF00032">
    <property type="entry name" value="Cytochrom_B_C"/>
    <property type="match status" value="1"/>
</dbReference>
<evidence type="ECO:0000256" key="11">
    <source>
        <dbReference type="ARBA" id="ARBA00022982"/>
    </source>
</evidence>
<proteinExistence type="inferred from homology"/>
<evidence type="ECO:0000256" key="6">
    <source>
        <dbReference type="ARBA" id="ARBA00022617"/>
    </source>
</evidence>
<evidence type="ECO:0000259" key="21">
    <source>
        <dbReference type="PROSITE" id="PS51003"/>
    </source>
</evidence>
<feature type="transmembrane region" description="Helical" evidence="19">
    <location>
        <begin position="292"/>
        <end position="312"/>
    </location>
</feature>
<evidence type="ECO:0000256" key="8">
    <source>
        <dbReference type="ARBA" id="ARBA00022692"/>
    </source>
</evidence>
<geneLocation type="mitochondrion" evidence="22"/>
<name>A0A6M9ATM7_9HYME</name>
<keyword evidence="12 19" id="KW-1133">Transmembrane helix</keyword>
<keyword evidence="7 19" id="KW-0679">Respiratory chain</keyword>
<feature type="transmembrane region" description="Helical" evidence="19">
    <location>
        <begin position="353"/>
        <end position="370"/>
    </location>
</feature>
<accession>A0A6M9ATM7</accession>
<keyword evidence="6 18" id="KW-0349">Heme</keyword>
<evidence type="ECO:0000256" key="16">
    <source>
        <dbReference type="ARBA" id="ARBA00023136"/>
    </source>
</evidence>
<keyword evidence="16 19" id="KW-0472">Membrane</keyword>
<keyword evidence="14" id="KW-0830">Ubiquinone</keyword>
<dbReference type="PIRSF" id="PIRSF038885">
    <property type="entry name" value="COB"/>
    <property type="match status" value="1"/>
</dbReference>
<dbReference type="GO" id="GO:0046872">
    <property type="term" value="F:metal ion binding"/>
    <property type="evidence" value="ECO:0007669"/>
    <property type="project" value="UniProtKB-UniRule"/>
</dbReference>
<sequence length="380" mass="44315">MNKSMLKTHPLLKFLSNSLIFLPTPMNINYWWNIGSLLGLCLMIQIISGLFLSMHYTPSIDQAFNSVIHIMKDINYGWLMRLIHMNGASLFFICLYIHIGRGIYYNSFMLTQTWLIGVIIFLLTMATAFLGYVLPWGQMSLWGATVITNLISAIPYLGQYIVNWIWGGFSISNPTLNRFYSLHFILPFIILLMVIIHLMFLHQSGSNNPMGSNSNLNKIIFNPYFMIKDSITFIMLIITFLIFILQFPYLLGDPDNFTPANPLITPSHIKPEWYFLFAYAILRAIPNKLGGVMSLLSSILILMTLPWINKLYTKSPKFNPLNQTLFWMFFSSFIMLTWLGGKEIEYPFIQLSQIYTIMYFSFFLLMNFINKMWNKFIFFK</sequence>
<dbReference type="InterPro" id="IPR016174">
    <property type="entry name" value="Di-haem_cyt_TM"/>
</dbReference>
<feature type="binding site" description="axial binding residue" evidence="18">
    <location>
        <position position="84"/>
    </location>
    <ligand>
        <name>heme b</name>
        <dbReference type="ChEBI" id="CHEBI:60344"/>
        <label>b562</label>
    </ligand>
    <ligandPart>
        <name>Fe</name>
        <dbReference type="ChEBI" id="CHEBI:18248"/>
    </ligandPart>
</feature>
<dbReference type="CDD" id="cd00290">
    <property type="entry name" value="cytochrome_b_C"/>
    <property type="match status" value="1"/>
</dbReference>
<evidence type="ECO:0000256" key="5">
    <source>
        <dbReference type="ARBA" id="ARBA00022448"/>
    </source>
</evidence>
<dbReference type="InterPro" id="IPR036150">
    <property type="entry name" value="Cyt_b/b6_C_sf"/>
</dbReference>
<dbReference type="InterPro" id="IPR048259">
    <property type="entry name" value="Cytochrome_b_N_euk/bac"/>
</dbReference>
<evidence type="ECO:0000256" key="1">
    <source>
        <dbReference type="ARBA" id="ARBA00002566"/>
    </source>
</evidence>
<dbReference type="EMBL" id="MK051030">
    <property type="protein sequence ID" value="QKK69322.1"/>
    <property type="molecule type" value="Genomic_DNA"/>
</dbReference>
<keyword evidence="8 19" id="KW-0812">Transmembrane</keyword>
<dbReference type="PROSITE" id="PS51003">
    <property type="entry name" value="CYTB_CTER"/>
    <property type="match status" value="1"/>
</dbReference>
<feature type="transmembrane region" description="Helical" evidence="19">
    <location>
        <begin position="37"/>
        <end position="57"/>
    </location>
</feature>
<comment type="cofactor">
    <cofactor evidence="19">
        <name>heme b</name>
        <dbReference type="ChEBI" id="CHEBI:60344"/>
    </cofactor>
    <text evidence="19">Binds 2 heme groups non-covalently.</text>
</comment>
<dbReference type="Gene3D" id="1.20.810.10">
    <property type="entry name" value="Cytochrome Bc1 Complex, Chain C"/>
    <property type="match status" value="1"/>
</dbReference>
<evidence type="ECO:0000256" key="15">
    <source>
        <dbReference type="ARBA" id="ARBA00023128"/>
    </source>
</evidence>